<organism evidence="11">
    <name type="scientific">Candidatus Moduliflexus flocculans</name>
    <dbReference type="NCBI Taxonomy" id="1499966"/>
    <lineage>
        <taxon>Bacteria</taxon>
        <taxon>Candidatus Moduliflexota</taxon>
        <taxon>Candidatus Moduliflexia</taxon>
        <taxon>Candidatus Moduliflexales</taxon>
        <taxon>Candidatus Moduliflexaceae</taxon>
    </lineage>
</organism>
<dbReference type="EMBL" id="DF820455">
    <property type="protein sequence ID" value="GAK49470.1"/>
    <property type="molecule type" value="Genomic_DNA"/>
</dbReference>
<dbReference type="PANTHER" id="PTHR43196">
    <property type="entry name" value="SULFATE ADENYLYLTRANSFERASE SUBUNIT 2"/>
    <property type="match status" value="1"/>
</dbReference>
<evidence type="ECO:0000259" key="10">
    <source>
        <dbReference type="Pfam" id="PF01507"/>
    </source>
</evidence>
<dbReference type="GO" id="GO:0000103">
    <property type="term" value="P:sulfate assimilation"/>
    <property type="evidence" value="ECO:0007669"/>
    <property type="project" value="InterPro"/>
</dbReference>
<comment type="similarity">
    <text evidence="1">Belongs to the PAPS reductase family. CysD subfamily.</text>
</comment>
<evidence type="ECO:0000256" key="2">
    <source>
        <dbReference type="ARBA" id="ARBA00012391"/>
    </source>
</evidence>
<dbReference type="GO" id="GO:0005524">
    <property type="term" value="F:ATP binding"/>
    <property type="evidence" value="ECO:0007669"/>
    <property type="project" value="UniProtKB-KW"/>
</dbReference>
<dbReference type="InterPro" id="IPR002500">
    <property type="entry name" value="PAPS_reduct_dom"/>
</dbReference>
<dbReference type="PANTHER" id="PTHR43196:SF1">
    <property type="entry name" value="SULFATE ADENYLYLTRANSFERASE SUBUNIT 2"/>
    <property type="match status" value="1"/>
</dbReference>
<keyword evidence="12" id="KW-1185">Reference proteome</keyword>
<evidence type="ECO:0000313" key="11">
    <source>
        <dbReference type="EMBL" id="GAK49470.1"/>
    </source>
</evidence>
<evidence type="ECO:0000313" key="12">
    <source>
        <dbReference type="Proteomes" id="UP000030700"/>
    </source>
</evidence>
<accession>A0A0S6VXD2</accession>
<dbReference type="NCBIfam" id="TIGR02039">
    <property type="entry name" value="CysD"/>
    <property type="match status" value="1"/>
</dbReference>
<dbReference type="InterPro" id="IPR011784">
    <property type="entry name" value="SO4_adenylTrfase_ssu"/>
</dbReference>
<evidence type="ECO:0000256" key="3">
    <source>
        <dbReference type="ARBA" id="ARBA00022004"/>
    </source>
</evidence>
<protein>
    <recommendedName>
        <fullName evidence="3">Sulfate adenylyltransferase subunit 2</fullName>
        <ecNumber evidence="2">2.7.7.4</ecNumber>
    </recommendedName>
    <alternativeName>
        <fullName evidence="8">ATP-sulfurylase small subunit</fullName>
    </alternativeName>
    <alternativeName>
        <fullName evidence="9">Sulfate adenylate transferase</fullName>
    </alternativeName>
</protein>
<sequence>MVNSYSLSYLQQLEAESIHIMRETVAESKHPVMLYSVGKDSSVMIRLAQKAFYPGKFPFPLMHVDTGYKFPEMYEFRDQFCQEIGATLIVERNEEWIAKGAHPLKMGTDTCCAHLKTQGLLMALNKHGFDAAFGGARREEEKSRAKERVCSIRDEFGQWDPKNQRPELWEVYNLRLNEGQSIRVFPLSNWTEVDIWNYIKLEKIPVVPLYFAKERQVVERGNMLIPASALSVVQNDPKFKISENDFKTVTCRFRSLGCMPCTGAIRSTATTLDEIILELQATKKSERENRLIDLGSDSAMEQKKKEGYF</sequence>
<dbReference type="Proteomes" id="UP000030700">
    <property type="component" value="Unassembled WGS sequence"/>
</dbReference>
<dbReference type="HOGENOM" id="CLU_043026_0_0_0"/>
<dbReference type="EC" id="2.7.7.4" evidence="2"/>
<keyword evidence="6" id="KW-0547">Nucleotide-binding</keyword>
<dbReference type="SUPFAM" id="SSF52402">
    <property type="entry name" value="Adenine nucleotide alpha hydrolases-like"/>
    <property type="match status" value="1"/>
</dbReference>
<evidence type="ECO:0000256" key="6">
    <source>
        <dbReference type="ARBA" id="ARBA00022741"/>
    </source>
</evidence>
<dbReference type="NCBIfam" id="NF009214">
    <property type="entry name" value="PRK12563.1"/>
    <property type="match status" value="1"/>
</dbReference>
<evidence type="ECO:0000256" key="4">
    <source>
        <dbReference type="ARBA" id="ARBA00022679"/>
    </source>
</evidence>
<dbReference type="AlphaFoldDB" id="A0A0S6VXD2"/>
<keyword evidence="5 11" id="KW-0548">Nucleotidyltransferase</keyword>
<dbReference type="STRING" id="1499966.U14_00692"/>
<evidence type="ECO:0000256" key="5">
    <source>
        <dbReference type="ARBA" id="ARBA00022695"/>
    </source>
</evidence>
<evidence type="ECO:0000256" key="1">
    <source>
        <dbReference type="ARBA" id="ARBA00008885"/>
    </source>
</evidence>
<dbReference type="Gene3D" id="3.40.50.620">
    <property type="entry name" value="HUPs"/>
    <property type="match status" value="1"/>
</dbReference>
<feature type="domain" description="Phosphoadenosine phosphosulphate reductase" evidence="10">
    <location>
        <begin position="31"/>
        <end position="263"/>
    </location>
</feature>
<keyword evidence="4 11" id="KW-0808">Transferase</keyword>
<reference evidence="11" key="1">
    <citation type="journal article" date="2015" name="PeerJ">
        <title>First genomic representation of candidate bacterial phylum KSB3 points to enhanced environmental sensing as a trigger of wastewater bulking.</title>
        <authorList>
            <person name="Sekiguchi Y."/>
            <person name="Ohashi A."/>
            <person name="Parks D.H."/>
            <person name="Yamauchi T."/>
            <person name="Tyson G.W."/>
            <person name="Hugenholtz P."/>
        </authorList>
    </citation>
    <scope>NUCLEOTIDE SEQUENCE [LARGE SCALE GENOMIC DNA]</scope>
</reference>
<dbReference type="InterPro" id="IPR050128">
    <property type="entry name" value="Sulfate_adenylyltrnsfr_sub2"/>
</dbReference>
<evidence type="ECO:0000256" key="7">
    <source>
        <dbReference type="ARBA" id="ARBA00022840"/>
    </source>
</evidence>
<dbReference type="NCBIfam" id="NF003587">
    <property type="entry name" value="PRK05253.1"/>
    <property type="match status" value="1"/>
</dbReference>
<name>A0A0S6VXD2_9BACT</name>
<gene>
    <name evidence="11" type="ORF">U14_00692</name>
</gene>
<dbReference type="FunFam" id="3.40.50.620:FF:000002">
    <property type="entry name" value="Sulfate adenylyltransferase subunit 2"/>
    <property type="match status" value="1"/>
</dbReference>
<dbReference type="GO" id="GO:0004781">
    <property type="term" value="F:sulfate adenylyltransferase (ATP) activity"/>
    <property type="evidence" value="ECO:0007669"/>
    <property type="project" value="UniProtKB-EC"/>
</dbReference>
<dbReference type="Pfam" id="PF01507">
    <property type="entry name" value="PAPS_reduct"/>
    <property type="match status" value="1"/>
</dbReference>
<keyword evidence="7" id="KW-0067">ATP-binding</keyword>
<evidence type="ECO:0000256" key="8">
    <source>
        <dbReference type="ARBA" id="ARBA00030256"/>
    </source>
</evidence>
<dbReference type="InterPro" id="IPR014729">
    <property type="entry name" value="Rossmann-like_a/b/a_fold"/>
</dbReference>
<proteinExistence type="inferred from homology"/>
<dbReference type="PIRSF" id="PIRSF002936">
    <property type="entry name" value="CysDAde_trans"/>
    <property type="match status" value="1"/>
</dbReference>
<evidence type="ECO:0000256" key="9">
    <source>
        <dbReference type="ARBA" id="ARBA00031812"/>
    </source>
</evidence>